<proteinExistence type="predicted"/>
<sequence length="398" mass="44015">GHPFTLVEKGNADAMMVVTPAGIFQCCSAASDSIYEDVDTRTLPVVWRCNARRRRFVEGVDLMLRHGYGDSPLEGEASILWYLEEIARSGEGGPIQRHYNWAHQLHSGGDRSVPGHFYIMKVLELAAEVDRLYIPTLVSLEALGWGAMLIERALLNSPEGTDYTGADDFMGWGPGRGRARVAPTLVKHVVEKARDKASVYEEVLKHNEELRLRKPPKGPEKEGQGAGWAFSLVSSLKSVTSRVNSFLYLIFLRGQSLVPTFPEEFDGGSRGDRATVDHLYDTINSFRPPSQTASDEETMRALLGNRVPYGGDDDLTVVPYDRALVSIPGDGRVPVPLTEVLPPDAAKMIVDFDAHLLKGANQRGAEVERGLEHIGSYMGPRLRFSRGSYLTFIGDLFR</sequence>
<evidence type="ECO:0000313" key="2">
    <source>
        <dbReference type="Proteomes" id="UP001189429"/>
    </source>
</evidence>
<protein>
    <submittedName>
        <fullName evidence="1">Uncharacterized protein</fullName>
    </submittedName>
</protein>
<organism evidence="1 2">
    <name type="scientific">Prorocentrum cordatum</name>
    <dbReference type="NCBI Taxonomy" id="2364126"/>
    <lineage>
        <taxon>Eukaryota</taxon>
        <taxon>Sar</taxon>
        <taxon>Alveolata</taxon>
        <taxon>Dinophyceae</taxon>
        <taxon>Prorocentrales</taxon>
        <taxon>Prorocentraceae</taxon>
        <taxon>Prorocentrum</taxon>
    </lineage>
</organism>
<dbReference type="EMBL" id="CAUYUJ010007148">
    <property type="protein sequence ID" value="CAK0819713.1"/>
    <property type="molecule type" value="Genomic_DNA"/>
</dbReference>
<accession>A0ABN9RKN7</accession>
<evidence type="ECO:0000313" key="1">
    <source>
        <dbReference type="EMBL" id="CAK0819713.1"/>
    </source>
</evidence>
<feature type="non-terminal residue" evidence="1">
    <location>
        <position position="1"/>
    </location>
</feature>
<reference evidence="1" key="1">
    <citation type="submission" date="2023-10" db="EMBL/GenBank/DDBJ databases">
        <authorList>
            <person name="Chen Y."/>
            <person name="Shah S."/>
            <person name="Dougan E. K."/>
            <person name="Thang M."/>
            <person name="Chan C."/>
        </authorList>
    </citation>
    <scope>NUCLEOTIDE SEQUENCE [LARGE SCALE GENOMIC DNA]</scope>
</reference>
<feature type="non-terminal residue" evidence="1">
    <location>
        <position position="398"/>
    </location>
</feature>
<keyword evidence="2" id="KW-1185">Reference proteome</keyword>
<name>A0ABN9RKN7_9DINO</name>
<gene>
    <name evidence="1" type="ORF">PCOR1329_LOCUS21650</name>
</gene>
<dbReference type="Proteomes" id="UP001189429">
    <property type="component" value="Unassembled WGS sequence"/>
</dbReference>
<comment type="caution">
    <text evidence="1">The sequence shown here is derived from an EMBL/GenBank/DDBJ whole genome shotgun (WGS) entry which is preliminary data.</text>
</comment>